<gene>
    <name evidence="2" type="ORF">B296_00022470</name>
</gene>
<evidence type="ECO:0000313" key="3">
    <source>
        <dbReference type="Proteomes" id="UP000287651"/>
    </source>
</evidence>
<evidence type="ECO:0000256" key="1">
    <source>
        <dbReference type="SAM" id="MobiDB-lite"/>
    </source>
</evidence>
<organism evidence="2 3">
    <name type="scientific">Ensete ventricosum</name>
    <name type="common">Abyssinian banana</name>
    <name type="synonym">Musa ensete</name>
    <dbReference type="NCBI Taxonomy" id="4639"/>
    <lineage>
        <taxon>Eukaryota</taxon>
        <taxon>Viridiplantae</taxon>
        <taxon>Streptophyta</taxon>
        <taxon>Embryophyta</taxon>
        <taxon>Tracheophyta</taxon>
        <taxon>Spermatophyta</taxon>
        <taxon>Magnoliopsida</taxon>
        <taxon>Liliopsida</taxon>
        <taxon>Zingiberales</taxon>
        <taxon>Musaceae</taxon>
        <taxon>Ensete</taxon>
    </lineage>
</organism>
<evidence type="ECO:0000313" key="2">
    <source>
        <dbReference type="EMBL" id="RRT68383.1"/>
    </source>
</evidence>
<feature type="compositionally biased region" description="Basic and acidic residues" evidence="1">
    <location>
        <begin position="98"/>
        <end position="109"/>
    </location>
</feature>
<dbReference type="EMBL" id="AMZH03004714">
    <property type="protein sequence ID" value="RRT68383.1"/>
    <property type="molecule type" value="Genomic_DNA"/>
</dbReference>
<accession>A0A426ZWQ2</accession>
<proteinExistence type="predicted"/>
<feature type="region of interest" description="Disordered" evidence="1">
    <location>
        <begin position="97"/>
        <end position="167"/>
    </location>
</feature>
<protein>
    <submittedName>
        <fullName evidence="2">Uncharacterized protein</fullName>
    </submittedName>
</protein>
<comment type="caution">
    <text evidence="2">The sequence shown here is derived from an EMBL/GenBank/DDBJ whole genome shotgun (WGS) entry which is preliminary data.</text>
</comment>
<reference evidence="2 3" key="1">
    <citation type="journal article" date="2014" name="Agronomy (Basel)">
        <title>A Draft Genome Sequence for Ensete ventricosum, the Drought-Tolerant Tree Against Hunger.</title>
        <authorList>
            <person name="Harrison J."/>
            <person name="Moore K.A."/>
            <person name="Paszkiewicz K."/>
            <person name="Jones T."/>
            <person name="Grant M."/>
            <person name="Ambacheew D."/>
            <person name="Muzemil S."/>
            <person name="Studholme D.J."/>
        </authorList>
    </citation>
    <scope>NUCLEOTIDE SEQUENCE [LARGE SCALE GENOMIC DNA]</scope>
</reference>
<feature type="compositionally biased region" description="Basic residues" evidence="1">
    <location>
        <begin position="141"/>
        <end position="150"/>
    </location>
</feature>
<name>A0A426ZWQ2_ENSVE</name>
<sequence>MLQFAGLWRLPHTAEEGEAVGQAAVRQALEAATHSRTQREEAGEATLATEFAELISSLVCSSLKQKREGSKGSVEAESTKPGLVLKEKVAQAAFWQQQRERKAEREKGAAECQARQKTTPWSAAPESISVAVEDSTVASNRRQHCGRQQRRKQEIDRRSMRNLRLRR</sequence>
<dbReference type="Proteomes" id="UP000287651">
    <property type="component" value="Unassembled WGS sequence"/>
</dbReference>
<dbReference type="AlphaFoldDB" id="A0A426ZWQ2"/>